<reference evidence="7 8" key="1">
    <citation type="submission" date="2018-05" db="EMBL/GenBank/DDBJ databases">
        <title>Paenibacillus flagellatus sp. nov., isolated from selenium mineral soil.</title>
        <authorList>
            <person name="Dai X."/>
        </authorList>
    </citation>
    <scope>NUCLEOTIDE SEQUENCE [LARGE SCALE GENOMIC DNA]</scope>
    <source>
        <strain evidence="7 8">DXL2</strain>
    </source>
</reference>
<sequence length="220" mass="23747">MKLLRKLDRLAAALAVLSLPGTWGIPAVAFAEGDAGNGANLFPDGTNGAAIPGDSGAVFATMVKVVFFLILIIGIFLLIIKFLSKKKWQWSQGRAVKTLGGLPLGPNKSVQIVEIGRSIYVIGVGEDVRLIQKIDDPEEVAYIAATFGSDGSAAGRTFPKVGEWLGGFLKREKQTPDEDDQVAASFQEVFQTKMKHMAGRKQLMEQMLRTGDDADKKVEP</sequence>
<comment type="subcellular location">
    <subcellularLocation>
        <location evidence="1">Cell membrane</location>
    </subcellularLocation>
</comment>
<dbReference type="AlphaFoldDB" id="A0A2V5JV02"/>
<keyword evidence="3 6" id="KW-0812">Transmembrane</keyword>
<evidence type="ECO:0000313" key="8">
    <source>
        <dbReference type="Proteomes" id="UP000247476"/>
    </source>
</evidence>
<evidence type="ECO:0000256" key="5">
    <source>
        <dbReference type="ARBA" id="ARBA00023136"/>
    </source>
</evidence>
<evidence type="ECO:0000256" key="2">
    <source>
        <dbReference type="ARBA" id="ARBA00022475"/>
    </source>
</evidence>
<evidence type="ECO:0000256" key="4">
    <source>
        <dbReference type="ARBA" id="ARBA00022989"/>
    </source>
</evidence>
<keyword evidence="5 6" id="KW-0472">Membrane</keyword>
<keyword evidence="4 6" id="KW-1133">Transmembrane helix</keyword>
<evidence type="ECO:0000313" key="7">
    <source>
        <dbReference type="EMBL" id="PYI50378.1"/>
    </source>
</evidence>
<accession>A0A2V5JV02</accession>
<gene>
    <name evidence="7" type="ORF">DLM86_29485</name>
</gene>
<evidence type="ECO:0000256" key="3">
    <source>
        <dbReference type="ARBA" id="ARBA00022692"/>
    </source>
</evidence>
<dbReference type="Pfam" id="PF04347">
    <property type="entry name" value="FliO"/>
    <property type="match status" value="1"/>
</dbReference>
<keyword evidence="7" id="KW-0282">Flagellum</keyword>
<keyword evidence="7" id="KW-0966">Cell projection</keyword>
<evidence type="ECO:0000256" key="1">
    <source>
        <dbReference type="ARBA" id="ARBA00004236"/>
    </source>
</evidence>
<keyword evidence="2" id="KW-1003">Cell membrane</keyword>
<feature type="transmembrane region" description="Helical" evidence="6">
    <location>
        <begin position="55"/>
        <end position="80"/>
    </location>
</feature>
<dbReference type="GO" id="GO:0016020">
    <property type="term" value="C:membrane"/>
    <property type="evidence" value="ECO:0007669"/>
    <property type="project" value="InterPro"/>
</dbReference>
<proteinExistence type="predicted"/>
<evidence type="ECO:0000256" key="6">
    <source>
        <dbReference type="SAM" id="Phobius"/>
    </source>
</evidence>
<name>A0A2V5JV02_9BACL</name>
<protein>
    <submittedName>
        <fullName evidence="7">Flagellar protein</fullName>
    </submittedName>
</protein>
<dbReference type="EMBL" id="QJVJ01000019">
    <property type="protein sequence ID" value="PYI50378.1"/>
    <property type="molecule type" value="Genomic_DNA"/>
</dbReference>
<dbReference type="GO" id="GO:0044781">
    <property type="term" value="P:bacterial-type flagellum organization"/>
    <property type="evidence" value="ECO:0007669"/>
    <property type="project" value="InterPro"/>
</dbReference>
<dbReference type="InterPro" id="IPR022781">
    <property type="entry name" value="Flagellar_biosynth_FliO"/>
</dbReference>
<organism evidence="7 8">
    <name type="scientific">Paenibacillus flagellatus</name>
    <dbReference type="NCBI Taxonomy" id="2211139"/>
    <lineage>
        <taxon>Bacteria</taxon>
        <taxon>Bacillati</taxon>
        <taxon>Bacillota</taxon>
        <taxon>Bacilli</taxon>
        <taxon>Bacillales</taxon>
        <taxon>Paenibacillaceae</taxon>
        <taxon>Paenibacillus</taxon>
    </lineage>
</organism>
<keyword evidence="7" id="KW-0969">Cilium</keyword>
<dbReference type="Proteomes" id="UP000247476">
    <property type="component" value="Unassembled WGS sequence"/>
</dbReference>
<keyword evidence="8" id="KW-1185">Reference proteome</keyword>
<comment type="caution">
    <text evidence="7">The sequence shown here is derived from an EMBL/GenBank/DDBJ whole genome shotgun (WGS) entry which is preliminary data.</text>
</comment>